<dbReference type="FunFam" id="3.40.50.300:FF:000145">
    <property type="entry name" value="probable ATP-dependent RNA helicase DHX40"/>
    <property type="match status" value="1"/>
</dbReference>
<dbReference type="GO" id="GO:0016787">
    <property type="term" value="F:hydrolase activity"/>
    <property type="evidence" value="ECO:0007669"/>
    <property type="project" value="UniProtKB-KW"/>
</dbReference>
<evidence type="ECO:0000256" key="6">
    <source>
        <dbReference type="ARBA" id="ARBA00038040"/>
    </source>
</evidence>
<keyword evidence="12" id="KW-1185">Reference proteome</keyword>
<dbReference type="InterPro" id="IPR007502">
    <property type="entry name" value="Helicase-assoc_dom"/>
</dbReference>
<dbReference type="PROSITE" id="PS00690">
    <property type="entry name" value="DEAH_ATP_HELICASE"/>
    <property type="match status" value="1"/>
</dbReference>
<keyword evidence="2" id="KW-0547">Nucleotide-binding</keyword>
<evidence type="ECO:0000256" key="2">
    <source>
        <dbReference type="ARBA" id="ARBA00022741"/>
    </source>
</evidence>
<sequence>MEEFRKTLPIYQFKEKIIQIIKDNFFSIITGDTDLQKLKIVITQPRRVAAISMAKRICVERGVELGSEVGYSIRFDDKTSSKTHLRYMTDGILVRECLQDPLLMKYHIVILDEAHERSLFTDILFALIKQAAKNRQGSLKLIITSATLNTQQFSRFFDSCPVLKMKGNSFPVEIKYGPCLANKRIDESVKAVLRIHLNEGPGDILVFLTGSEECEKARKFCIEKLQELLSKGREIPGMLIFALYGSLQQEEQQQVFQKVPENVRKVIFSTNIAETSLTIDNIGFVIDCGYVKQKCFNPKTGMDALLIVPISKVQAIQRTGRAGRTQEGKCLRLYSSKFYEEEMKNQTLPEILRVSLTNVILTLKSMQIHDVLNFDYMEHPSKEAIFQALKQLRFLKAIKEDGFVTLLGLEMNKFPLEPSYSKALISSYFMNCHYDVLRLVAGLSSENIWSKPSRIRENEFKIFEKNLKKYMDVDSGDHRGLLNIIDEWKRGFNVPFINVRAAKQTENIENQLKDIIKTINFDKCREFYEDDFLFQLYLQADKETKRNNKQDEKYLNKSNVKNQKFGLTKDEIFRMALTTGFYYNSARKIQNVQDGTYLLLYPEGNIVDIDPFSVFSIEEQYPPHVIFTELGGNNNVRGVMRLISKVEPEWIKPYIEFIQNIDCFKLAGINKSKNENENNNNKIEFAQQQKEQVQNREEKIKEAKKRYLERKKK</sequence>
<comment type="catalytic activity">
    <reaction evidence="7">
        <text>ATP + H2O = ADP + phosphate + H(+)</text>
        <dbReference type="Rhea" id="RHEA:13065"/>
        <dbReference type="ChEBI" id="CHEBI:15377"/>
        <dbReference type="ChEBI" id="CHEBI:15378"/>
        <dbReference type="ChEBI" id="CHEBI:30616"/>
        <dbReference type="ChEBI" id="CHEBI:43474"/>
        <dbReference type="ChEBI" id="CHEBI:456216"/>
        <dbReference type="EC" id="3.6.4.13"/>
    </reaction>
</comment>
<dbReference type="GO" id="GO:0003723">
    <property type="term" value="F:RNA binding"/>
    <property type="evidence" value="ECO:0007669"/>
    <property type="project" value="TreeGrafter"/>
</dbReference>
<dbReference type="eggNOG" id="KOG0922">
    <property type="taxonomic scope" value="Eukaryota"/>
</dbReference>
<comment type="similarity">
    <text evidence="6">Belongs to the DEAD box helicase family. DEAH subfamily. PRP16 sub-subfamily.</text>
</comment>
<dbReference type="Pfam" id="PF21010">
    <property type="entry name" value="HA2_C"/>
    <property type="match status" value="1"/>
</dbReference>
<feature type="domain" description="Helicase C-terminal" evidence="10">
    <location>
        <begin position="188"/>
        <end position="367"/>
    </location>
</feature>
<dbReference type="SMART" id="SM00487">
    <property type="entry name" value="DEXDc"/>
    <property type="match status" value="1"/>
</dbReference>
<dbReference type="CDD" id="cd18791">
    <property type="entry name" value="SF2_C_RHA"/>
    <property type="match status" value="1"/>
</dbReference>
<dbReference type="Proteomes" id="UP000008983">
    <property type="component" value="Unassembled WGS sequence"/>
</dbReference>
<evidence type="ECO:0000256" key="8">
    <source>
        <dbReference type="SAM" id="Coils"/>
    </source>
</evidence>
<accession>G0R158</accession>
<evidence type="ECO:0000313" key="12">
    <source>
        <dbReference type="Proteomes" id="UP000008983"/>
    </source>
</evidence>
<evidence type="ECO:0000256" key="7">
    <source>
        <dbReference type="ARBA" id="ARBA00047984"/>
    </source>
</evidence>
<organism evidence="11 12">
    <name type="scientific">Ichthyophthirius multifiliis</name>
    <name type="common">White spot disease agent</name>
    <name type="synonym">Ich</name>
    <dbReference type="NCBI Taxonomy" id="5932"/>
    <lineage>
        <taxon>Eukaryota</taxon>
        <taxon>Sar</taxon>
        <taxon>Alveolata</taxon>
        <taxon>Ciliophora</taxon>
        <taxon>Intramacronucleata</taxon>
        <taxon>Oligohymenophorea</taxon>
        <taxon>Hymenostomatida</taxon>
        <taxon>Ophryoglenina</taxon>
        <taxon>Ichthyophthirius</taxon>
    </lineage>
</organism>
<dbReference type="SMART" id="SM00847">
    <property type="entry name" value="HA2"/>
    <property type="match status" value="1"/>
</dbReference>
<evidence type="ECO:0000256" key="4">
    <source>
        <dbReference type="ARBA" id="ARBA00022806"/>
    </source>
</evidence>
<evidence type="ECO:0000313" key="11">
    <source>
        <dbReference type="EMBL" id="EGR28825.1"/>
    </source>
</evidence>
<dbReference type="OrthoDB" id="10253254at2759"/>
<gene>
    <name evidence="11" type="ORF">IMG5_168610</name>
</gene>
<dbReference type="GO" id="GO:0003724">
    <property type="term" value="F:RNA helicase activity"/>
    <property type="evidence" value="ECO:0007669"/>
    <property type="project" value="UniProtKB-EC"/>
</dbReference>
<dbReference type="Pfam" id="PF00271">
    <property type="entry name" value="Helicase_C"/>
    <property type="match status" value="1"/>
</dbReference>
<dbReference type="CDD" id="cd17917">
    <property type="entry name" value="DEXHc_RHA-like"/>
    <property type="match status" value="1"/>
</dbReference>
<dbReference type="STRING" id="857967.G0R158"/>
<evidence type="ECO:0000256" key="3">
    <source>
        <dbReference type="ARBA" id="ARBA00022801"/>
    </source>
</evidence>
<reference evidence="11 12" key="1">
    <citation type="submission" date="2011-07" db="EMBL/GenBank/DDBJ databases">
        <authorList>
            <person name="Coyne R."/>
            <person name="Brami D."/>
            <person name="Johnson J."/>
            <person name="Hostetler J."/>
            <person name="Hannick L."/>
            <person name="Clark T."/>
            <person name="Cassidy-Hanley D."/>
            <person name="Inman J."/>
        </authorList>
    </citation>
    <scope>NUCLEOTIDE SEQUENCE [LARGE SCALE GENOMIC DNA]</scope>
    <source>
        <strain evidence="11 12">G5</strain>
    </source>
</reference>
<dbReference type="AlphaFoldDB" id="G0R158"/>
<dbReference type="Gene3D" id="1.20.120.1080">
    <property type="match status" value="1"/>
</dbReference>
<protein>
    <recommendedName>
        <fullName evidence="1">RNA helicase</fullName>
        <ecNumber evidence="1">3.6.4.13</ecNumber>
    </recommendedName>
</protein>
<keyword evidence="3" id="KW-0378">Hydrolase</keyword>
<dbReference type="PROSITE" id="PS51194">
    <property type="entry name" value="HELICASE_CTER"/>
    <property type="match status" value="1"/>
</dbReference>
<evidence type="ECO:0000256" key="1">
    <source>
        <dbReference type="ARBA" id="ARBA00012552"/>
    </source>
</evidence>
<evidence type="ECO:0000256" key="5">
    <source>
        <dbReference type="ARBA" id="ARBA00022840"/>
    </source>
</evidence>
<dbReference type="GO" id="GO:0005524">
    <property type="term" value="F:ATP binding"/>
    <property type="evidence" value="ECO:0007669"/>
    <property type="project" value="UniProtKB-KW"/>
</dbReference>
<dbReference type="GeneID" id="14904898"/>
<keyword evidence="8" id="KW-0175">Coiled coil</keyword>
<dbReference type="PANTHER" id="PTHR18934">
    <property type="entry name" value="ATP-DEPENDENT RNA HELICASE"/>
    <property type="match status" value="1"/>
</dbReference>
<feature type="domain" description="Helicase ATP-binding" evidence="9">
    <location>
        <begin position="1"/>
        <end position="166"/>
    </location>
</feature>
<dbReference type="EC" id="3.6.4.13" evidence="1"/>
<keyword evidence="5" id="KW-0067">ATP-binding</keyword>
<proteinExistence type="inferred from homology"/>
<name>G0R158_ICHMU</name>
<dbReference type="SMART" id="SM00490">
    <property type="entry name" value="HELICc"/>
    <property type="match status" value="1"/>
</dbReference>
<dbReference type="Gene3D" id="3.40.50.300">
    <property type="entry name" value="P-loop containing nucleotide triphosphate hydrolases"/>
    <property type="match status" value="2"/>
</dbReference>
<dbReference type="OMA" id="EWRQATF"/>
<feature type="coiled-coil region" evidence="8">
    <location>
        <begin position="669"/>
        <end position="713"/>
    </location>
</feature>
<dbReference type="InParanoid" id="G0R158"/>
<dbReference type="InterPro" id="IPR002464">
    <property type="entry name" value="DNA/RNA_helicase_DEAH_CS"/>
</dbReference>
<keyword evidence="4" id="KW-0347">Helicase</keyword>
<dbReference type="InterPro" id="IPR014001">
    <property type="entry name" value="Helicase_ATP-bd"/>
</dbReference>
<dbReference type="PROSITE" id="PS51192">
    <property type="entry name" value="HELICASE_ATP_BIND_1"/>
    <property type="match status" value="1"/>
</dbReference>
<evidence type="ECO:0000259" key="9">
    <source>
        <dbReference type="PROSITE" id="PS51192"/>
    </source>
</evidence>
<dbReference type="InterPro" id="IPR001650">
    <property type="entry name" value="Helicase_C-like"/>
</dbReference>
<evidence type="ECO:0000259" key="10">
    <source>
        <dbReference type="PROSITE" id="PS51194"/>
    </source>
</evidence>
<dbReference type="SUPFAM" id="SSF52540">
    <property type="entry name" value="P-loop containing nucleoside triphosphate hydrolases"/>
    <property type="match status" value="1"/>
</dbReference>
<dbReference type="EMBL" id="GL984209">
    <property type="protein sequence ID" value="EGR28825.1"/>
    <property type="molecule type" value="Genomic_DNA"/>
</dbReference>
<dbReference type="PANTHER" id="PTHR18934:SF91">
    <property type="entry name" value="PRE-MRNA-SPLICING FACTOR ATP-DEPENDENT RNA HELICASE PRP16"/>
    <property type="match status" value="1"/>
</dbReference>
<dbReference type="RefSeq" id="XP_004030061.1">
    <property type="nucleotide sequence ID" value="XM_004030013.1"/>
</dbReference>
<dbReference type="InterPro" id="IPR027417">
    <property type="entry name" value="P-loop_NTPase"/>
</dbReference>